<evidence type="ECO:0000313" key="4">
    <source>
        <dbReference type="EMBL" id="KAB7888660.1"/>
    </source>
</evidence>
<dbReference type="InterPro" id="IPR011006">
    <property type="entry name" value="CheY-like_superfamily"/>
</dbReference>
<reference evidence="5 6" key="1">
    <citation type="submission" date="2019-10" db="EMBL/GenBank/DDBJ databases">
        <title>Poseidonibacter ostreae sp. nov., isolated from the gut of the Ostrea denselamellosa.</title>
        <authorList>
            <person name="Choi A."/>
        </authorList>
    </citation>
    <scope>NUCLEOTIDE SEQUENCE [LARGE SCALE GENOMIC DNA]</scope>
    <source>
        <strain evidence="3 6">SJOD-M-33</strain>
        <strain evidence="4 5">SJOD-M-5</strain>
    </source>
</reference>
<dbReference type="PANTHER" id="PTHR43228">
    <property type="entry name" value="TWO-COMPONENT RESPONSE REGULATOR"/>
    <property type="match status" value="1"/>
</dbReference>
<dbReference type="Proteomes" id="UP000461010">
    <property type="component" value="Unassembled WGS sequence"/>
</dbReference>
<dbReference type="Pfam" id="PF00072">
    <property type="entry name" value="Response_reg"/>
    <property type="match status" value="1"/>
</dbReference>
<dbReference type="RefSeq" id="WP_152191551.1">
    <property type="nucleotide sequence ID" value="NZ_WFKI01000004.1"/>
</dbReference>
<keyword evidence="1" id="KW-0597">Phosphoprotein</keyword>
<evidence type="ECO:0000313" key="5">
    <source>
        <dbReference type="Proteomes" id="UP000461010"/>
    </source>
</evidence>
<protein>
    <submittedName>
        <fullName evidence="3">Response regulator</fullName>
    </submittedName>
</protein>
<dbReference type="AlphaFoldDB" id="A0A6L4WRR2"/>
<evidence type="ECO:0000259" key="2">
    <source>
        <dbReference type="PROSITE" id="PS50110"/>
    </source>
</evidence>
<dbReference type="InterPro" id="IPR001789">
    <property type="entry name" value="Sig_transdc_resp-reg_receiver"/>
</dbReference>
<sequence length="252" mass="29398">MKELLSEINLLYVEDDDLIRPALQRVLERRVKNLYVAENGAEGYEKFLEFSPDIILTDIKMPVMDGIEMSKKIKVKNPNASIIMASAHSESALLLECIEIGINDYLLKPIQKDKLLDMLLTNIKSILFNRENIRHQKLLQTVIDLQASIIFSYDQSRKTLFTNKLFLDFFNKESLSNGKLMFEELRNSKNVTLLDIKEDISWIDYMFLYPEKDFRISINKNNIDIIFIVKTKEIIQDDGKKIFVITLVELKI</sequence>
<feature type="modified residue" description="4-aspartylphosphate" evidence="1">
    <location>
        <position position="58"/>
    </location>
</feature>
<dbReference type="SUPFAM" id="SSF52172">
    <property type="entry name" value="CheY-like"/>
    <property type="match status" value="1"/>
</dbReference>
<gene>
    <name evidence="4" type="ORF">GBG18_12505</name>
    <name evidence="3" type="ORF">GBG19_09180</name>
</gene>
<dbReference type="CDD" id="cd17536">
    <property type="entry name" value="REC_YesN-like"/>
    <property type="match status" value="1"/>
</dbReference>
<dbReference type="PROSITE" id="PS50110">
    <property type="entry name" value="RESPONSE_REGULATORY"/>
    <property type="match status" value="1"/>
</dbReference>
<dbReference type="EMBL" id="WFKJ01000046">
    <property type="protein sequence ID" value="KAB7888660.1"/>
    <property type="molecule type" value="Genomic_DNA"/>
</dbReference>
<dbReference type="Proteomes" id="UP000472839">
    <property type="component" value="Unassembled WGS sequence"/>
</dbReference>
<dbReference type="EMBL" id="WFKK01000025">
    <property type="protein sequence ID" value="KAB7888399.1"/>
    <property type="molecule type" value="Genomic_DNA"/>
</dbReference>
<dbReference type="GO" id="GO:0000160">
    <property type="term" value="P:phosphorelay signal transduction system"/>
    <property type="evidence" value="ECO:0007669"/>
    <property type="project" value="InterPro"/>
</dbReference>
<comment type="caution">
    <text evidence="3">The sequence shown here is derived from an EMBL/GenBank/DDBJ whole genome shotgun (WGS) entry which is preliminary data.</text>
</comment>
<keyword evidence="5" id="KW-1185">Reference proteome</keyword>
<name>A0A6L4WRR2_9BACT</name>
<dbReference type="PANTHER" id="PTHR43228:SF1">
    <property type="entry name" value="TWO-COMPONENT RESPONSE REGULATOR ARR22"/>
    <property type="match status" value="1"/>
</dbReference>
<dbReference type="SMART" id="SM00448">
    <property type="entry name" value="REC"/>
    <property type="match status" value="1"/>
</dbReference>
<evidence type="ECO:0000313" key="6">
    <source>
        <dbReference type="Proteomes" id="UP000472839"/>
    </source>
</evidence>
<organism evidence="3 6">
    <name type="scientific">Poseidonibacter ostreae</name>
    <dbReference type="NCBI Taxonomy" id="2654171"/>
    <lineage>
        <taxon>Bacteria</taxon>
        <taxon>Pseudomonadati</taxon>
        <taxon>Campylobacterota</taxon>
        <taxon>Epsilonproteobacteria</taxon>
        <taxon>Campylobacterales</taxon>
        <taxon>Arcobacteraceae</taxon>
        <taxon>Poseidonibacter</taxon>
    </lineage>
</organism>
<accession>A0A6L4WRR2</accession>
<evidence type="ECO:0000256" key="1">
    <source>
        <dbReference type="PROSITE-ProRule" id="PRU00169"/>
    </source>
</evidence>
<dbReference type="InterPro" id="IPR052048">
    <property type="entry name" value="ST_Response_Regulator"/>
</dbReference>
<dbReference type="Gene3D" id="3.40.50.2300">
    <property type="match status" value="1"/>
</dbReference>
<feature type="domain" description="Response regulatory" evidence="2">
    <location>
        <begin position="9"/>
        <end position="123"/>
    </location>
</feature>
<evidence type="ECO:0000313" key="3">
    <source>
        <dbReference type="EMBL" id="KAB7888399.1"/>
    </source>
</evidence>
<proteinExistence type="predicted"/>